<evidence type="ECO:0000313" key="2">
    <source>
        <dbReference type="Proteomes" id="UP001465976"/>
    </source>
</evidence>
<name>A0ABR3FXQ6_9AGAR</name>
<organism evidence="1 2">
    <name type="scientific">Marasmius crinis-equi</name>
    <dbReference type="NCBI Taxonomy" id="585013"/>
    <lineage>
        <taxon>Eukaryota</taxon>
        <taxon>Fungi</taxon>
        <taxon>Dikarya</taxon>
        <taxon>Basidiomycota</taxon>
        <taxon>Agaricomycotina</taxon>
        <taxon>Agaricomycetes</taxon>
        <taxon>Agaricomycetidae</taxon>
        <taxon>Agaricales</taxon>
        <taxon>Marasmiineae</taxon>
        <taxon>Marasmiaceae</taxon>
        <taxon>Marasmius</taxon>
    </lineage>
</organism>
<proteinExistence type="predicted"/>
<reference evidence="1 2" key="1">
    <citation type="submission" date="2024-02" db="EMBL/GenBank/DDBJ databases">
        <title>A draft genome for the cacao thread blight pathogen Marasmius crinis-equi.</title>
        <authorList>
            <person name="Cohen S.P."/>
            <person name="Baruah I.K."/>
            <person name="Amoako-Attah I."/>
            <person name="Bukari Y."/>
            <person name="Meinhardt L.W."/>
            <person name="Bailey B.A."/>
        </authorList>
    </citation>
    <scope>NUCLEOTIDE SEQUENCE [LARGE SCALE GENOMIC DNA]</scope>
    <source>
        <strain evidence="1 2">GH-76</strain>
    </source>
</reference>
<protein>
    <submittedName>
        <fullName evidence="1">Uncharacterized protein</fullName>
    </submittedName>
</protein>
<accession>A0ABR3FXQ6</accession>
<gene>
    <name evidence="1" type="ORF">V5O48_001890</name>
</gene>
<comment type="caution">
    <text evidence="1">The sequence shown here is derived from an EMBL/GenBank/DDBJ whole genome shotgun (WGS) entry which is preliminary data.</text>
</comment>
<dbReference type="Proteomes" id="UP001465976">
    <property type="component" value="Unassembled WGS sequence"/>
</dbReference>
<keyword evidence="2" id="KW-1185">Reference proteome</keyword>
<evidence type="ECO:0000313" key="1">
    <source>
        <dbReference type="EMBL" id="KAL0580114.1"/>
    </source>
</evidence>
<dbReference type="EMBL" id="JBAHYK010000039">
    <property type="protein sequence ID" value="KAL0580114.1"/>
    <property type="molecule type" value="Genomic_DNA"/>
</dbReference>
<sequence>MGIFTALSPITAASILLPTGLCRYSQSSKPKLYVVAILGANNAHAESSRQMVNNFTLLHAIISAHPSYVAKDSRWYTTPALQGLKEEETKPEDFPRASTTFETVVRSGSSLVRSKLPSILEKVTQKARQVDKILIVLVGPEFEEQPAMRVGEYLLRCSELEANLNAYPSEADVYCLLPTACRLSMMGCTPDHWSVLVGEGLNKESVSVDDASGFQSSKSREGESIAYNDLPSLCFWNNLGLDNRSCKNVSAVEPSFERCISGFHLLQLKWGPSRIITKPSSARIHSSRISPRTHQGVQTKRTPIPLLERRNLHSLHAISKGF</sequence>